<reference evidence="1" key="1">
    <citation type="submission" date="2023-04" db="EMBL/GenBank/DDBJ databases">
        <title>Ambrosiozyma monospora NBRC 10751.</title>
        <authorList>
            <person name="Ichikawa N."/>
            <person name="Sato H."/>
            <person name="Tonouchi N."/>
        </authorList>
    </citation>
    <scope>NUCLEOTIDE SEQUENCE</scope>
    <source>
        <strain evidence="1">NBRC 10751</strain>
    </source>
</reference>
<accession>A0ACB5U6K8</accession>
<dbReference type="EMBL" id="BSXS01012977">
    <property type="protein sequence ID" value="GMF03354.1"/>
    <property type="molecule type" value="Genomic_DNA"/>
</dbReference>
<name>A0ACB5U6K8_AMBMO</name>
<dbReference type="Proteomes" id="UP001165064">
    <property type="component" value="Unassembled WGS sequence"/>
</dbReference>
<evidence type="ECO:0000313" key="1">
    <source>
        <dbReference type="EMBL" id="GMF03354.1"/>
    </source>
</evidence>
<protein>
    <submittedName>
        <fullName evidence="1">Unnamed protein product</fullName>
    </submittedName>
</protein>
<comment type="caution">
    <text evidence="1">The sequence shown here is derived from an EMBL/GenBank/DDBJ whole genome shotgun (WGS) entry which is preliminary data.</text>
</comment>
<organism evidence="1 2">
    <name type="scientific">Ambrosiozyma monospora</name>
    <name type="common">Yeast</name>
    <name type="synonym">Endomycopsis monosporus</name>
    <dbReference type="NCBI Taxonomy" id="43982"/>
    <lineage>
        <taxon>Eukaryota</taxon>
        <taxon>Fungi</taxon>
        <taxon>Dikarya</taxon>
        <taxon>Ascomycota</taxon>
        <taxon>Saccharomycotina</taxon>
        <taxon>Pichiomycetes</taxon>
        <taxon>Pichiales</taxon>
        <taxon>Pichiaceae</taxon>
        <taxon>Ambrosiozyma</taxon>
    </lineage>
</organism>
<gene>
    <name evidence="1" type="ORF">Amon02_001175500</name>
</gene>
<evidence type="ECO:0000313" key="2">
    <source>
        <dbReference type="Proteomes" id="UP001165064"/>
    </source>
</evidence>
<keyword evidence="2" id="KW-1185">Reference proteome</keyword>
<proteinExistence type="predicted"/>
<sequence>MLKQSIENTQLNENLRGILVTLNECRKELNELPKLPIEEEVTLTQTDPSKLAEDEQSKANQANMKDIKQLLSYAMKLSKFSKIPRTFDGFLMPNNFVWPGDDNMRRGVLAMASMMPDKIIANENGADDKAGTKSKGDKVDEDVDMKDDDEDSDDDLFNDSELSKAPSAPVPGQQIPAPVPEKKDHASIMADLDLFDDSDDDMA</sequence>